<dbReference type="InterPro" id="IPR002347">
    <property type="entry name" value="SDR_fam"/>
</dbReference>
<protein>
    <submittedName>
        <fullName evidence="2">SDR family oxidoreductase</fullName>
    </submittedName>
</protein>
<accession>A0ABU6NYL7</accession>
<name>A0ABU6NYL7_9BACI</name>
<gene>
    <name evidence="2" type="ORF">P9271_09070</name>
</gene>
<organism evidence="2 3">
    <name type="scientific">Metabacillus fastidiosus</name>
    <dbReference type="NCBI Taxonomy" id="1458"/>
    <lineage>
        <taxon>Bacteria</taxon>
        <taxon>Bacillati</taxon>
        <taxon>Bacillota</taxon>
        <taxon>Bacilli</taxon>
        <taxon>Bacillales</taxon>
        <taxon>Bacillaceae</taxon>
        <taxon>Metabacillus</taxon>
    </lineage>
</organism>
<sequence length="241" mass="26150">MEKYALITGASGGIGTAIARRLAKEGYHLYLHYYQNEKAILSLQQSLLTEDINVQIIQADLSTKEGVQTLVQNVYTSVDLLVLNSGISYYGLVTDLNDEEIDMMIGLHIANPFRIAQKFIPAMVKKRAGNIIVISSIWGLTGAACEVLYSTVKGGQNAFVKALAKELAPSEIRVNAIAPGAVATNMLSQFSEEELRELEEEIPAGRLGKPEEIANTVAFLASDDSSYITGQILSVNGGWHC</sequence>
<reference evidence="2 3" key="1">
    <citation type="submission" date="2023-03" db="EMBL/GenBank/DDBJ databases">
        <title>Bacillus Genome Sequencing.</title>
        <authorList>
            <person name="Dunlap C."/>
        </authorList>
    </citation>
    <scope>NUCLEOTIDE SEQUENCE [LARGE SCALE GENOMIC DNA]</scope>
    <source>
        <strain evidence="2 3">NRS-1717</strain>
    </source>
</reference>
<evidence type="ECO:0000256" key="1">
    <source>
        <dbReference type="ARBA" id="ARBA00006484"/>
    </source>
</evidence>
<evidence type="ECO:0000313" key="2">
    <source>
        <dbReference type="EMBL" id="MED4401462.1"/>
    </source>
</evidence>
<dbReference type="PRINTS" id="PR00081">
    <property type="entry name" value="GDHRDH"/>
</dbReference>
<dbReference type="GeneID" id="301141975"/>
<dbReference type="SUPFAM" id="SSF51735">
    <property type="entry name" value="NAD(P)-binding Rossmann-fold domains"/>
    <property type="match status" value="1"/>
</dbReference>
<dbReference type="Gene3D" id="3.40.50.720">
    <property type="entry name" value="NAD(P)-binding Rossmann-like Domain"/>
    <property type="match status" value="1"/>
</dbReference>
<dbReference type="PANTHER" id="PTHR42879:SF2">
    <property type="entry name" value="3-OXOACYL-[ACYL-CARRIER-PROTEIN] REDUCTASE FABG"/>
    <property type="match status" value="1"/>
</dbReference>
<proteinExistence type="inferred from homology"/>
<dbReference type="InterPro" id="IPR036291">
    <property type="entry name" value="NAD(P)-bd_dom_sf"/>
</dbReference>
<dbReference type="PRINTS" id="PR00080">
    <property type="entry name" value="SDRFAMILY"/>
</dbReference>
<dbReference type="PANTHER" id="PTHR42879">
    <property type="entry name" value="3-OXOACYL-(ACYL-CARRIER-PROTEIN) REDUCTASE"/>
    <property type="match status" value="1"/>
</dbReference>
<dbReference type="Proteomes" id="UP001342826">
    <property type="component" value="Unassembled WGS sequence"/>
</dbReference>
<dbReference type="Pfam" id="PF13561">
    <property type="entry name" value="adh_short_C2"/>
    <property type="match status" value="1"/>
</dbReference>
<comment type="similarity">
    <text evidence="1">Belongs to the short-chain dehydrogenases/reductases (SDR) family.</text>
</comment>
<dbReference type="NCBIfam" id="NF047420">
    <property type="entry name" value="EF_P_mod_YmfI"/>
    <property type="match status" value="1"/>
</dbReference>
<comment type="caution">
    <text evidence="2">The sequence shown here is derived from an EMBL/GenBank/DDBJ whole genome shotgun (WGS) entry which is preliminary data.</text>
</comment>
<keyword evidence="3" id="KW-1185">Reference proteome</keyword>
<dbReference type="InterPro" id="IPR050259">
    <property type="entry name" value="SDR"/>
</dbReference>
<evidence type="ECO:0000313" key="3">
    <source>
        <dbReference type="Proteomes" id="UP001342826"/>
    </source>
</evidence>
<dbReference type="CDD" id="cd05233">
    <property type="entry name" value="SDR_c"/>
    <property type="match status" value="1"/>
</dbReference>
<dbReference type="EMBL" id="JARTFS010000006">
    <property type="protein sequence ID" value="MED4401462.1"/>
    <property type="molecule type" value="Genomic_DNA"/>
</dbReference>
<dbReference type="RefSeq" id="WP_066231940.1">
    <property type="nucleotide sequence ID" value="NZ_JARTFQ010000006.1"/>
</dbReference>